<reference evidence="9" key="1">
    <citation type="submission" date="2021-02" db="EMBL/GenBank/DDBJ databases">
        <authorList>
            <person name="Nowell W R."/>
        </authorList>
    </citation>
    <scope>NUCLEOTIDE SEQUENCE</scope>
</reference>
<dbReference type="InterPro" id="IPR014001">
    <property type="entry name" value="Helicase_ATP-bd"/>
</dbReference>
<dbReference type="Gene3D" id="1.20.120.1080">
    <property type="match status" value="1"/>
</dbReference>
<dbReference type="InterPro" id="IPR000999">
    <property type="entry name" value="RNase_III_dom"/>
</dbReference>
<dbReference type="InterPro" id="IPR011545">
    <property type="entry name" value="DEAD/DEAH_box_helicase_dom"/>
</dbReference>
<dbReference type="GO" id="GO:0004525">
    <property type="term" value="F:ribonuclease III activity"/>
    <property type="evidence" value="ECO:0007669"/>
    <property type="project" value="InterPro"/>
</dbReference>
<evidence type="ECO:0000313" key="10">
    <source>
        <dbReference type="Proteomes" id="UP000663860"/>
    </source>
</evidence>
<dbReference type="FunFam" id="3.40.50.300:FF:000540">
    <property type="entry name" value="probable ATP-dependent RNA helicase DHX34"/>
    <property type="match status" value="1"/>
</dbReference>
<evidence type="ECO:0000259" key="7">
    <source>
        <dbReference type="PROSITE" id="PS51192"/>
    </source>
</evidence>
<dbReference type="InterPro" id="IPR056382">
    <property type="entry name" value="DHX34_Znf-C2H2"/>
</dbReference>
<keyword evidence="4" id="KW-0067">ATP-binding</keyword>
<evidence type="ECO:0000256" key="4">
    <source>
        <dbReference type="ARBA" id="ARBA00022840"/>
    </source>
</evidence>
<dbReference type="PANTHER" id="PTHR18934">
    <property type="entry name" value="ATP-DEPENDENT RNA HELICASE"/>
    <property type="match status" value="1"/>
</dbReference>
<dbReference type="PROSITE" id="PS51192">
    <property type="entry name" value="HELICASE_ATP_BIND_1"/>
    <property type="match status" value="2"/>
</dbReference>
<dbReference type="EMBL" id="CAJNOE010000396">
    <property type="protein sequence ID" value="CAF1193443.1"/>
    <property type="molecule type" value="Genomic_DNA"/>
</dbReference>
<dbReference type="FunFam" id="3.40.50.300:FF:001922">
    <property type="entry name" value="DEAH (Asp-Glu-Ala-His) box polypeptide 29"/>
    <property type="match status" value="1"/>
</dbReference>
<feature type="domain" description="Helicase C-terminal" evidence="8">
    <location>
        <begin position="906"/>
        <end position="1074"/>
    </location>
</feature>
<dbReference type="GO" id="GO:0031047">
    <property type="term" value="P:regulatory ncRNA-mediated gene silencing"/>
    <property type="evidence" value="ECO:0007669"/>
    <property type="project" value="UniProtKB-ARBA"/>
</dbReference>
<dbReference type="SUPFAM" id="SSF52540">
    <property type="entry name" value="P-loop containing nucleoside triphosphate hydrolases"/>
    <property type="match status" value="2"/>
</dbReference>
<comment type="caution">
    <text evidence="9">The sequence shown here is derived from an EMBL/GenBank/DDBJ whole genome shotgun (WGS) entry which is preliminary data.</text>
</comment>
<dbReference type="InterPro" id="IPR036389">
    <property type="entry name" value="RNase_III_sf"/>
</dbReference>
<gene>
    <name evidence="9" type="ORF">IZO911_LOCUS28179</name>
</gene>
<protein>
    <recommendedName>
        <fullName evidence="11">ATP-dependent RNA helicase DHX34</fullName>
    </recommendedName>
</protein>
<dbReference type="Pfam" id="PF00271">
    <property type="entry name" value="Helicase_C"/>
    <property type="match status" value="2"/>
</dbReference>
<dbReference type="InterPro" id="IPR011709">
    <property type="entry name" value="DEAD-box_helicase_OB_fold"/>
</dbReference>
<dbReference type="SMART" id="SM00535">
    <property type="entry name" value="RIBOc"/>
    <property type="match status" value="1"/>
</dbReference>
<dbReference type="SUPFAM" id="SSF69065">
    <property type="entry name" value="RNase III domain-like"/>
    <property type="match status" value="1"/>
</dbReference>
<feature type="domain" description="Helicase ATP-binding" evidence="7">
    <location>
        <begin position="734"/>
        <end position="870"/>
    </location>
</feature>
<dbReference type="Pfam" id="PF21010">
    <property type="entry name" value="HA2_C"/>
    <property type="match status" value="1"/>
</dbReference>
<dbReference type="PANTHER" id="PTHR18934:SF221">
    <property type="entry name" value="ATP-DEPENDENT RNA HELICASE DHX34-RELATED"/>
    <property type="match status" value="1"/>
</dbReference>
<dbReference type="PROSITE" id="PS50142">
    <property type="entry name" value="RNASE_3_2"/>
    <property type="match status" value="1"/>
</dbReference>
<dbReference type="SMART" id="SM00847">
    <property type="entry name" value="HA2"/>
    <property type="match status" value="1"/>
</dbReference>
<dbReference type="GO" id="GO:0003723">
    <property type="term" value="F:RNA binding"/>
    <property type="evidence" value="ECO:0007669"/>
    <property type="project" value="TreeGrafter"/>
</dbReference>
<dbReference type="Proteomes" id="UP000663860">
    <property type="component" value="Unassembled WGS sequence"/>
</dbReference>
<dbReference type="Pfam" id="PF07717">
    <property type="entry name" value="OB_NTP_bind"/>
    <property type="match status" value="1"/>
</dbReference>
<dbReference type="Pfam" id="PF00636">
    <property type="entry name" value="Ribonuclease_3"/>
    <property type="match status" value="1"/>
</dbReference>
<feature type="domain" description="Helicase C-terminal" evidence="8">
    <location>
        <begin position="602"/>
        <end position="775"/>
    </location>
</feature>
<dbReference type="PROSITE" id="PS51194">
    <property type="entry name" value="HELICASE_CTER"/>
    <property type="match status" value="2"/>
</dbReference>
<evidence type="ECO:0000259" key="8">
    <source>
        <dbReference type="PROSITE" id="PS51194"/>
    </source>
</evidence>
<dbReference type="InterPro" id="IPR001650">
    <property type="entry name" value="Helicase_C-like"/>
</dbReference>
<dbReference type="GO" id="GO:0004386">
    <property type="term" value="F:helicase activity"/>
    <property type="evidence" value="ECO:0007669"/>
    <property type="project" value="UniProtKB-KW"/>
</dbReference>
<evidence type="ECO:0000256" key="5">
    <source>
        <dbReference type="SAM" id="MobiDB-lite"/>
    </source>
</evidence>
<keyword evidence="2" id="KW-0378">Hydrolase</keyword>
<dbReference type="GO" id="GO:0005524">
    <property type="term" value="F:ATP binding"/>
    <property type="evidence" value="ECO:0007669"/>
    <property type="project" value="UniProtKB-KW"/>
</dbReference>
<feature type="domain" description="Helicase ATP-binding" evidence="7">
    <location>
        <begin position="406"/>
        <end position="566"/>
    </location>
</feature>
<keyword evidence="1" id="KW-0547">Nucleotide-binding</keyword>
<feature type="region of interest" description="Disordered" evidence="5">
    <location>
        <begin position="1258"/>
        <end position="1290"/>
    </location>
</feature>
<dbReference type="CDD" id="cd18791">
    <property type="entry name" value="SF2_C_RHA"/>
    <property type="match status" value="2"/>
</dbReference>
<proteinExistence type="predicted"/>
<evidence type="ECO:0000256" key="3">
    <source>
        <dbReference type="ARBA" id="ARBA00022806"/>
    </source>
</evidence>
<evidence type="ECO:0000256" key="1">
    <source>
        <dbReference type="ARBA" id="ARBA00022741"/>
    </source>
</evidence>
<dbReference type="FunFam" id="3.40.50.300:FF:000725">
    <property type="entry name" value="probable ATP-dependent RNA helicase DHX34"/>
    <property type="match status" value="1"/>
</dbReference>
<dbReference type="GO" id="GO:0006396">
    <property type="term" value="P:RNA processing"/>
    <property type="evidence" value="ECO:0007669"/>
    <property type="project" value="InterPro"/>
</dbReference>
<name>A0A814VPK7_9BILA</name>
<dbReference type="CDD" id="cd00593">
    <property type="entry name" value="RIBOc"/>
    <property type="match status" value="1"/>
</dbReference>
<dbReference type="SMART" id="SM00490">
    <property type="entry name" value="HELICc"/>
    <property type="match status" value="2"/>
</dbReference>
<organism evidence="9 10">
    <name type="scientific">Adineta steineri</name>
    <dbReference type="NCBI Taxonomy" id="433720"/>
    <lineage>
        <taxon>Eukaryota</taxon>
        <taxon>Metazoa</taxon>
        <taxon>Spiralia</taxon>
        <taxon>Gnathifera</taxon>
        <taxon>Rotifera</taxon>
        <taxon>Eurotatoria</taxon>
        <taxon>Bdelloidea</taxon>
        <taxon>Adinetida</taxon>
        <taxon>Adinetidae</taxon>
        <taxon>Adineta</taxon>
    </lineage>
</organism>
<feature type="domain" description="RNase III" evidence="6">
    <location>
        <begin position="5"/>
        <end position="132"/>
    </location>
</feature>
<dbReference type="Pfam" id="PF00270">
    <property type="entry name" value="DEAD"/>
    <property type="match status" value="2"/>
</dbReference>
<evidence type="ECO:0008006" key="11">
    <source>
        <dbReference type="Google" id="ProtNLM"/>
    </source>
</evidence>
<dbReference type="FunFam" id="3.40.50.300:FF:004714">
    <property type="entry name" value="DEAD/DEAH box helicase"/>
    <property type="match status" value="1"/>
</dbReference>
<evidence type="ECO:0000259" key="6">
    <source>
        <dbReference type="PROSITE" id="PS50142"/>
    </source>
</evidence>
<evidence type="ECO:0000313" key="9">
    <source>
        <dbReference type="EMBL" id="CAF1193443.1"/>
    </source>
</evidence>
<dbReference type="Gene3D" id="1.10.1520.10">
    <property type="entry name" value="Ribonuclease III domain"/>
    <property type="match status" value="1"/>
</dbReference>
<evidence type="ECO:0000256" key="2">
    <source>
        <dbReference type="ARBA" id="ARBA00022801"/>
    </source>
</evidence>
<dbReference type="Pfam" id="PF24485">
    <property type="entry name" value="zf-C2H2_DHX34"/>
    <property type="match status" value="1"/>
</dbReference>
<dbReference type="Gene3D" id="3.40.50.300">
    <property type="entry name" value="P-loop containing nucleotide triphosphate hydrolases"/>
    <property type="match status" value="4"/>
</dbReference>
<dbReference type="SMART" id="SM00487">
    <property type="entry name" value="DEXDc"/>
    <property type="match status" value="2"/>
</dbReference>
<sequence>MSEQLNELEQQLGYYFNDRNYLRRALTCESAINERHSDAADENSKALAFIGDAALKSTIATLLYANQNQRSSAGDMHNQVVSYIENTKLAGIGRQLNLDRYMIKGKGVRDVTDSMFATTLEAILGAIVIDQKNKEQGSEDVLLDIIARFWSIQRKGKSKVIPPIQQNHNKDKCCCCNACCKYFGIITDFLLHYIITVELGVFKQFYPTFEKISQSNSTKYVLYDADDDKHRKHHRSKTTTDQSVEEPTIDPNFDWLNRKDYLTETFLHDNIMFSSLTDIEDFWKFVYKYQLFQQKRKQPPKPTPSSIDIDQQRSSILNLPLIYEKRHRLNASITINKSITHAEPRYDMMGERIIEHHRLSSTRLEEFKSIIEYYFDFNQKEKFKRIHKLRQDQNNLPIAIHRREILEELKNHQVILIAGDTGCGKSTQIPRFLLEAGFDKIACTQPRRIACISLAKRVSYETLNEYDNQVGYQVRFEKTRVKSTRIIFMTEGILLRQLQTDSSLSDYDILVIDEVHERHLFTDFIMGIIKCLITQRKDLKVILMSATINIELFSKYFDDCPVVKVPGRLYKIQVNYHPIKVEESAGKTAKIDAKPYLRIMEQIDLKYPSTDRGDMLIFLSGMAEIQGIMEAAQAYAQENLRWIVLPLHSALSLEEQDKVFDMAPEGVRKCIISTNIAETSVTIDGMRFIIDSGKVKEMSYDGKYKMQRLQEYNISRASAEQRKGRAGRTGPGIPRFLLEAGFDKIACTQPRRIPCISLAKRVSYETLNEYDNQVGYQVRFEKTRVKSTRIIFMTEGILLRQLQTDSSLSDYDILVIDEVHERHLFTDFIMGIIKCLITQRKDLKVILMSATINIELFSKYFDDCPVVKVPGRLYKIQVNYHPIKVEESAGKTAKIDAKPYLRIMEQIDLKYPSTDRGDMLIFLSGMAEIQGIMEAAQAYAQENLRWIVLPLHSALSLEEQDKVFDMAPEGVRKCIISTNIAETSVTIDGMRFIIDSGKVKEMSYDGKYKMQRLQEYNISRASAEQRKGRAGRTGPGVCFRLYSEHDYLSFQEYSTPEIRRVPLDSLMLQMISMGLKDPRKFPFVEPPDMAAIDTALLRLQEQAALSTIDCSLTSIGSMLARLPVDVSIGKMLIFACIFQYVNPILIMASALSIQSPFLSFLQCDPDTITRRRPMMSDHGDPFTLLNLFDEWIYVKSDGQNTRTWCKRRGVEEQRLYDITKLRRQFQDILRDYNMEIDYKQNKARTTLEKREHWRKKQQLKDLRSEHDKESKQRKFLKLEESSMTDDHGDDNVKKEVLKTTDKIRDIEFRLINDLSVLKDMSTDSQNYRSKDINMLKLILCSGLYPQVAIADEFNNYKRDCDQFFHTKTKQFVVLHPTSVFTYDPDNLLPPTSSKTVTSSNNKKQVFSNKHELLVYVTLIETNKPYIMSVMRTPSMQTLFLYASTLETNNDFTRILCDQWLEITFENPEAAQSIISSLLLLRNARDLLLQLTLQDLNKSIDIELVSKPRTYELQHLLSLKMTEFLDNSCLYAIRRVLPAELDTIYRYNTQVDDDEVIVEKESTKINEYLTYNCLRSNDDQESFWSEYAGATMQKHWICPYCNEDILATVAERVAHENRCQLNSLCNDDNPIFKSTQTNNNKNDILNNLTAITHTTSTIIPTTKDYHCDICQQTFKLTSIEILRHRATHQN</sequence>
<dbReference type="InterPro" id="IPR007502">
    <property type="entry name" value="Helicase-assoc_dom"/>
</dbReference>
<dbReference type="InterPro" id="IPR027417">
    <property type="entry name" value="P-loop_NTPase"/>
</dbReference>
<keyword evidence="3" id="KW-0347">Helicase</keyword>
<accession>A0A814VPK7</accession>